<organism evidence="1 2">
    <name type="scientific">Stylonychia lemnae</name>
    <name type="common">Ciliate</name>
    <dbReference type="NCBI Taxonomy" id="5949"/>
    <lineage>
        <taxon>Eukaryota</taxon>
        <taxon>Sar</taxon>
        <taxon>Alveolata</taxon>
        <taxon>Ciliophora</taxon>
        <taxon>Intramacronucleata</taxon>
        <taxon>Spirotrichea</taxon>
        <taxon>Stichotrichia</taxon>
        <taxon>Sporadotrichida</taxon>
        <taxon>Oxytrichidae</taxon>
        <taxon>Stylonychinae</taxon>
        <taxon>Stylonychia</taxon>
    </lineage>
</organism>
<accession>A0A078ASY0</accession>
<protein>
    <submittedName>
        <fullName evidence="1">Uncharacterized protein</fullName>
    </submittedName>
</protein>
<dbReference type="AlphaFoldDB" id="A0A078ASY0"/>
<gene>
    <name evidence="1" type="primary">Contig9414.g10067</name>
    <name evidence="1" type="ORF">STYLEM_13377</name>
</gene>
<dbReference type="Proteomes" id="UP000039865">
    <property type="component" value="Unassembled WGS sequence"/>
</dbReference>
<reference evidence="1 2" key="1">
    <citation type="submission" date="2014-06" db="EMBL/GenBank/DDBJ databases">
        <authorList>
            <person name="Swart Estienne"/>
        </authorList>
    </citation>
    <scope>NUCLEOTIDE SEQUENCE [LARGE SCALE GENOMIC DNA]</scope>
    <source>
        <strain evidence="1 2">130c</strain>
    </source>
</reference>
<evidence type="ECO:0000313" key="1">
    <source>
        <dbReference type="EMBL" id="CDW84317.1"/>
    </source>
</evidence>
<evidence type="ECO:0000313" key="2">
    <source>
        <dbReference type="Proteomes" id="UP000039865"/>
    </source>
</evidence>
<sequence length="290" mass="33957">MSFKSNINRFSDINTQNLYKKKLKRVKPHLLNTRTTSYTTGLQTVNQSKQASRCTLVSPVNAIDVTSVLQNTNRNEILRPLEFQPPMKERMVDKLSRLSANYPQSDWKQHDRRHSDMRQKLNQMCQLKHQKQFAKKVLIDKQQLFQNIASSNYSNISNKNQMSFQSYNNYSNNDVYSGRGFPQVQNSTQIPVFITPKNSLLNRSALQHSMNNTKPDNSRQQQISSNMSTVQYITVEEQMNKDIEADLSHTRRSMQLQKFNTTKKYYVRVKPQSSLNEMFRSLEDQKFLNV</sequence>
<proteinExistence type="predicted"/>
<name>A0A078ASY0_STYLE</name>
<keyword evidence="2" id="KW-1185">Reference proteome</keyword>
<dbReference type="InParanoid" id="A0A078ASY0"/>
<dbReference type="EMBL" id="CCKQ01012696">
    <property type="protein sequence ID" value="CDW84317.1"/>
    <property type="molecule type" value="Genomic_DNA"/>
</dbReference>